<dbReference type="AlphaFoldDB" id="A0A9P9E8V3"/>
<evidence type="ECO:0000313" key="1">
    <source>
        <dbReference type="EMBL" id="KAH7133995.1"/>
    </source>
</evidence>
<keyword evidence="2" id="KW-1185">Reference proteome</keyword>
<dbReference type="InterPro" id="IPR011009">
    <property type="entry name" value="Kinase-like_dom_sf"/>
</dbReference>
<sequence>MAAAETPETGADSPSAATSQIFFSSSFFREQRAPTHSSPAKLRTLNETSGHYRATSFNRPPPATLPSPGLFVKYGAEITVAEAETQMLMREHQVPTPETFGWTEDGGQVFIYMDLVEDERQSTCQKLKLIVNAWRALAQDNAESYVDIRPLKDIFISSRLELRDVCGINISGSTPIVFTHNDLYPPNILISARPNPKEEWHTRYLTMVIDPVDDEMYYHPWLYFILLNI</sequence>
<gene>
    <name evidence="1" type="ORF">EDB81DRAFT_870702</name>
</gene>
<dbReference type="EMBL" id="JAGMUV010000014">
    <property type="protein sequence ID" value="KAH7133995.1"/>
    <property type="molecule type" value="Genomic_DNA"/>
</dbReference>
<dbReference type="OrthoDB" id="5404599at2759"/>
<evidence type="ECO:0000313" key="2">
    <source>
        <dbReference type="Proteomes" id="UP000738349"/>
    </source>
</evidence>
<protein>
    <recommendedName>
        <fullName evidence="3">Aminoglycoside phosphotransferase domain-containing protein</fullName>
    </recommendedName>
</protein>
<reference evidence="1" key="1">
    <citation type="journal article" date="2021" name="Nat. Commun.">
        <title>Genetic determinants of endophytism in the Arabidopsis root mycobiome.</title>
        <authorList>
            <person name="Mesny F."/>
            <person name="Miyauchi S."/>
            <person name="Thiergart T."/>
            <person name="Pickel B."/>
            <person name="Atanasova L."/>
            <person name="Karlsson M."/>
            <person name="Huettel B."/>
            <person name="Barry K.W."/>
            <person name="Haridas S."/>
            <person name="Chen C."/>
            <person name="Bauer D."/>
            <person name="Andreopoulos W."/>
            <person name="Pangilinan J."/>
            <person name="LaButti K."/>
            <person name="Riley R."/>
            <person name="Lipzen A."/>
            <person name="Clum A."/>
            <person name="Drula E."/>
            <person name="Henrissat B."/>
            <person name="Kohler A."/>
            <person name="Grigoriev I.V."/>
            <person name="Martin F.M."/>
            <person name="Hacquard S."/>
        </authorList>
    </citation>
    <scope>NUCLEOTIDE SEQUENCE</scope>
    <source>
        <strain evidence="1">MPI-CAGE-AT-0147</strain>
    </source>
</reference>
<comment type="caution">
    <text evidence="1">The sequence shown here is derived from an EMBL/GenBank/DDBJ whole genome shotgun (WGS) entry which is preliminary data.</text>
</comment>
<evidence type="ECO:0008006" key="3">
    <source>
        <dbReference type="Google" id="ProtNLM"/>
    </source>
</evidence>
<name>A0A9P9E8V3_9HYPO</name>
<organism evidence="1 2">
    <name type="scientific">Dactylonectria macrodidyma</name>
    <dbReference type="NCBI Taxonomy" id="307937"/>
    <lineage>
        <taxon>Eukaryota</taxon>
        <taxon>Fungi</taxon>
        <taxon>Dikarya</taxon>
        <taxon>Ascomycota</taxon>
        <taxon>Pezizomycotina</taxon>
        <taxon>Sordariomycetes</taxon>
        <taxon>Hypocreomycetidae</taxon>
        <taxon>Hypocreales</taxon>
        <taxon>Nectriaceae</taxon>
        <taxon>Dactylonectria</taxon>
    </lineage>
</organism>
<proteinExistence type="predicted"/>
<accession>A0A9P9E8V3</accession>
<dbReference type="Proteomes" id="UP000738349">
    <property type="component" value="Unassembled WGS sequence"/>
</dbReference>
<dbReference type="SUPFAM" id="SSF56112">
    <property type="entry name" value="Protein kinase-like (PK-like)"/>
    <property type="match status" value="1"/>
</dbReference>